<protein>
    <submittedName>
        <fullName evidence="4">ShKT domain-containing protein</fullName>
    </submittedName>
</protein>
<dbReference type="WBParaSite" id="HCON_00130760-00001">
    <property type="protein sequence ID" value="HCON_00130760-00001"/>
    <property type="gene ID" value="HCON_00130760"/>
</dbReference>
<dbReference type="Proteomes" id="UP000025227">
    <property type="component" value="Unplaced"/>
</dbReference>
<dbReference type="PANTHER" id="PTHR21724:SF0">
    <property type="entry name" value="SHKT DOMAIN-CONTAINING PROTEIN"/>
    <property type="match status" value="1"/>
</dbReference>
<sequence>MVFIMLSFALIFESTWAGILNMNCTETVGGVVKYAPSATNCMNKMSDANCLILYQTAVKAGGTDDRNQNCGGNPPDPQLVKAAIEICPQTCGFCCLTPAYFCNNKAQPRVPCSSVTTSMCTSPAWRSILEEDCPKTCGFCDQGTCVDEAPGCSIDNGIICQSQGLQPFVQRYCRKTCGYCTTGGTLGPNTQCGTSPSCERWVQNGFCTSTFYSYEHKVQYCGRACGLC</sequence>
<accession>A0A7I4YS26</accession>
<evidence type="ECO:0000256" key="1">
    <source>
        <dbReference type="SAM" id="SignalP"/>
    </source>
</evidence>
<feature type="signal peptide" evidence="1">
    <location>
        <begin position="1"/>
        <end position="17"/>
    </location>
</feature>
<feature type="domain" description="ShKT" evidence="2">
    <location>
        <begin position="191"/>
        <end position="228"/>
    </location>
</feature>
<dbReference type="SMART" id="SM00254">
    <property type="entry name" value="ShKT"/>
    <property type="match status" value="4"/>
</dbReference>
<name>A0A7I4YS26_HAECO</name>
<evidence type="ECO:0000259" key="2">
    <source>
        <dbReference type="SMART" id="SM00254"/>
    </source>
</evidence>
<dbReference type="Gene3D" id="1.10.10.1940">
    <property type="match status" value="2"/>
</dbReference>
<dbReference type="AlphaFoldDB" id="A0A7I4YS26"/>
<feature type="domain" description="ShKT" evidence="2">
    <location>
        <begin position="101"/>
        <end position="141"/>
    </location>
</feature>
<dbReference type="Pfam" id="PF01549">
    <property type="entry name" value="ShK"/>
    <property type="match status" value="3"/>
</dbReference>
<dbReference type="InterPro" id="IPR003582">
    <property type="entry name" value="ShKT_dom"/>
</dbReference>
<dbReference type="PANTHER" id="PTHR21724">
    <property type="entry name" value="SHKT DOMAIN-CONTAINING PROTEIN"/>
    <property type="match status" value="1"/>
</dbReference>
<feature type="domain" description="ShKT" evidence="2">
    <location>
        <begin position="40"/>
        <end position="95"/>
    </location>
</feature>
<proteinExistence type="predicted"/>
<dbReference type="Gene3D" id="1.10.10.1870">
    <property type="entry name" value="ShTK domain-like"/>
    <property type="match status" value="1"/>
</dbReference>
<evidence type="ECO:0000313" key="3">
    <source>
        <dbReference type="Proteomes" id="UP000025227"/>
    </source>
</evidence>
<keyword evidence="3" id="KW-1185">Reference proteome</keyword>
<reference evidence="4" key="1">
    <citation type="submission" date="2020-12" db="UniProtKB">
        <authorList>
            <consortium name="WormBaseParasite"/>
        </authorList>
    </citation>
    <scope>IDENTIFICATION</scope>
    <source>
        <strain evidence="4">MHco3</strain>
    </source>
</reference>
<keyword evidence="1" id="KW-0732">Signal</keyword>
<evidence type="ECO:0000313" key="4">
    <source>
        <dbReference type="WBParaSite" id="HCON_00130760-00001"/>
    </source>
</evidence>
<feature type="domain" description="ShKT" evidence="2">
    <location>
        <begin position="144"/>
        <end position="181"/>
    </location>
</feature>
<feature type="chain" id="PRO_5029596297" evidence="1">
    <location>
        <begin position="18"/>
        <end position="228"/>
    </location>
</feature>
<dbReference type="OrthoDB" id="5868365at2759"/>
<dbReference type="OMA" id="DYSCANV"/>
<organism evidence="3 4">
    <name type="scientific">Haemonchus contortus</name>
    <name type="common">Barber pole worm</name>
    <dbReference type="NCBI Taxonomy" id="6289"/>
    <lineage>
        <taxon>Eukaryota</taxon>
        <taxon>Metazoa</taxon>
        <taxon>Ecdysozoa</taxon>
        <taxon>Nematoda</taxon>
        <taxon>Chromadorea</taxon>
        <taxon>Rhabditida</taxon>
        <taxon>Rhabditina</taxon>
        <taxon>Rhabditomorpha</taxon>
        <taxon>Strongyloidea</taxon>
        <taxon>Trichostrongylidae</taxon>
        <taxon>Haemonchus</taxon>
    </lineage>
</organism>